<comment type="caution">
    <text evidence="7">Lacks conserved residue(s) required for the propagation of feature annotation.</text>
</comment>
<comment type="function">
    <text evidence="7">Mechanosensitive channel that participates in the regulation of osmotic pressure changes within the cell, opening in response to stretch forces in the membrane lipid bilayer, without the need for other proteins. Contributes to normal resistance to hypoosmotic shock. Forms an ion channel of 1.0 nanosiemens conductance with a slight preference for anions.</text>
</comment>
<evidence type="ECO:0000256" key="9">
    <source>
        <dbReference type="SAM" id="SignalP"/>
    </source>
</evidence>
<dbReference type="Gene3D" id="2.30.30.60">
    <property type="match status" value="1"/>
</dbReference>
<keyword evidence="4 7" id="KW-0812">Transmembrane</keyword>
<keyword evidence="7" id="KW-0406">Ion transport</keyword>
<keyword evidence="7" id="KW-0813">Transport</keyword>
<dbReference type="InterPro" id="IPR049278">
    <property type="entry name" value="MS_channel_C"/>
</dbReference>
<keyword evidence="6 7" id="KW-0472">Membrane</keyword>
<feature type="chain" id="PRO_5015748398" description="Small-conductance mechanosensitive channel" evidence="9">
    <location>
        <begin position="27"/>
        <end position="490"/>
    </location>
</feature>
<feature type="domain" description="Mechanosensitive ion channel MscS" evidence="10">
    <location>
        <begin position="281"/>
        <end position="347"/>
    </location>
</feature>
<dbReference type="EMBL" id="PVTD01000008">
    <property type="protein sequence ID" value="PRY21777.1"/>
    <property type="molecule type" value="Genomic_DNA"/>
</dbReference>
<feature type="signal peptide" evidence="9">
    <location>
        <begin position="1"/>
        <end position="26"/>
    </location>
</feature>
<dbReference type="SUPFAM" id="SSF50182">
    <property type="entry name" value="Sm-like ribonucleoproteins"/>
    <property type="match status" value="1"/>
</dbReference>
<dbReference type="GO" id="GO:0005886">
    <property type="term" value="C:plasma membrane"/>
    <property type="evidence" value="ECO:0007669"/>
    <property type="project" value="UniProtKB-SubCell"/>
</dbReference>
<dbReference type="Proteomes" id="UP000239480">
    <property type="component" value="Unassembled WGS sequence"/>
</dbReference>
<feature type="transmembrane region" description="Helical" evidence="7">
    <location>
        <begin position="264"/>
        <end position="288"/>
    </location>
</feature>
<evidence type="ECO:0000256" key="6">
    <source>
        <dbReference type="ARBA" id="ARBA00023136"/>
    </source>
</evidence>
<feature type="region of interest" description="Disordered" evidence="8">
    <location>
        <begin position="462"/>
        <end position="490"/>
    </location>
</feature>
<organism evidence="12 13">
    <name type="scientific">Aliiruegeria haliotis</name>
    <dbReference type="NCBI Taxonomy" id="1280846"/>
    <lineage>
        <taxon>Bacteria</taxon>
        <taxon>Pseudomonadati</taxon>
        <taxon>Pseudomonadota</taxon>
        <taxon>Alphaproteobacteria</taxon>
        <taxon>Rhodobacterales</taxon>
        <taxon>Roseobacteraceae</taxon>
        <taxon>Aliiruegeria</taxon>
    </lineage>
</organism>
<dbReference type="Gene3D" id="3.30.70.100">
    <property type="match status" value="1"/>
</dbReference>
<evidence type="ECO:0000313" key="12">
    <source>
        <dbReference type="EMBL" id="PRY21777.1"/>
    </source>
</evidence>
<keyword evidence="5 7" id="KW-1133">Transmembrane helix</keyword>
<dbReference type="PANTHER" id="PTHR30221">
    <property type="entry name" value="SMALL-CONDUCTANCE MECHANOSENSITIVE CHANNEL"/>
    <property type="match status" value="1"/>
</dbReference>
<proteinExistence type="inferred from homology"/>
<evidence type="ECO:0000256" key="7">
    <source>
        <dbReference type="RuleBase" id="RU369025"/>
    </source>
</evidence>
<evidence type="ECO:0000256" key="8">
    <source>
        <dbReference type="SAM" id="MobiDB-lite"/>
    </source>
</evidence>
<dbReference type="AlphaFoldDB" id="A0A2T0RKW3"/>
<evidence type="ECO:0000259" key="10">
    <source>
        <dbReference type="Pfam" id="PF00924"/>
    </source>
</evidence>
<dbReference type="OrthoDB" id="9814206at2"/>
<dbReference type="InterPro" id="IPR045275">
    <property type="entry name" value="MscS_archaea/bacteria_type"/>
</dbReference>
<evidence type="ECO:0000256" key="1">
    <source>
        <dbReference type="ARBA" id="ARBA00004651"/>
    </source>
</evidence>
<keyword evidence="7" id="KW-0407">Ion channel</keyword>
<dbReference type="InterPro" id="IPR023408">
    <property type="entry name" value="MscS_beta-dom_sf"/>
</dbReference>
<comment type="similarity">
    <text evidence="2 7">Belongs to the MscS (TC 1.A.23) family.</text>
</comment>
<feature type="transmembrane region" description="Helical" evidence="7">
    <location>
        <begin position="198"/>
        <end position="215"/>
    </location>
</feature>
<dbReference type="SUPFAM" id="SSF82689">
    <property type="entry name" value="Mechanosensitive channel protein MscS (YggB), C-terminal domain"/>
    <property type="match status" value="1"/>
</dbReference>
<dbReference type="PANTHER" id="PTHR30221:SF1">
    <property type="entry name" value="SMALL-CONDUCTANCE MECHANOSENSITIVE CHANNEL"/>
    <property type="match status" value="1"/>
</dbReference>
<evidence type="ECO:0000259" key="11">
    <source>
        <dbReference type="Pfam" id="PF21082"/>
    </source>
</evidence>
<feature type="domain" description="Mechanosensitive ion channel MscS C-terminal" evidence="11">
    <location>
        <begin position="354"/>
        <end position="436"/>
    </location>
</feature>
<feature type="region of interest" description="Disordered" evidence="8">
    <location>
        <begin position="31"/>
        <end position="57"/>
    </location>
</feature>
<sequence>MQKVFRIFGVFSLVLATLALPVAAYAQTEGDPAAPAEATAEAPAEPETPGEEVAPEVPAGLDSMDMALDEFTLRLVPLTVDQLSELAKTWQGIVQEQTQDVVEATVSSRTGGQTPAQDVVDSIVDLTRVRDDGFSRFDAVVDNLEKKGGDEAVVTGYRSYQTAILLEEKQQADLRTLVTMAGNWMVSPEGGLGLLKNASVLLVALFAMLLVARVVRGYARRLFARVPDLSKLLQAFLTMVVYWLTIAIGLMVVMSMLGVDITPLFAVVGGASFIIAFAMQDTLGNLAAGLMIMFNRPFDEGDYITAGGTSGTVQSVSVVSTTVTTPDNQVIVIPNSKVWGDVITNTTASTERRVDLVFGIGYEDSIEQAQGVLEEVVAAHPMVLKDPATVIRVGELADSSVNFIVRPWVRSEDYWTVYWDLHRSVKEAFDAAGISIPFPQTDMHLKVDQDALVPVAAVAPSGAAKGVGTAEGAKDFGSGDDGAGEDDGAT</sequence>
<keyword evidence="7" id="KW-0997">Cell inner membrane</keyword>
<dbReference type="SUPFAM" id="SSF82861">
    <property type="entry name" value="Mechanosensitive channel protein MscS (YggB), transmembrane region"/>
    <property type="match status" value="1"/>
</dbReference>
<evidence type="ECO:0000256" key="3">
    <source>
        <dbReference type="ARBA" id="ARBA00022475"/>
    </source>
</evidence>
<feature type="transmembrane region" description="Helical" evidence="7">
    <location>
        <begin position="236"/>
        <end position="258"/>
    </location>
</feature>
<dbReference type="InterPro" id="IPR011014">
    <property type="entry name" value="MscS_channel_TM-2"/>
</dbReference>
<dbReference type="Pfam" id="PF00924">
    <property type="entry name" value="MS_channel_2nd"/>
    <property type="match status" value="1"/>
</dbReference>
<feature type="compositionally biased region" description="Low complexity" evidence="8">
    <location>
        <begin position="31"/>
        <end position="47"/>
    </location>
</feature>
<dbReference type="GO" id="GO:0008381">
    <property type="term" value="F:mechanosensitive monoatomic ion channel activity"/>
    <property type="evidence" value="ECO:0007669"/>
    <property type="project" value="InterPro"/>
</dbReference>
<reference evidence="12 13" key="1">
    <citation type="submission" date="2018-03" db="EMBL/GenBank/DDBJ databases">
        <title>Genomic Encyclopedia of Archaeal and Bacterial Type Strains, Phase II (KMG-II): from individual species to whole genera.</title>
        <authorList>
            <person name="Goeker M."/>
        </authorList>
    </citation>
    <scope>NUCLEOTIDE SEQUENCE [LARGE SCALE GENOMIC DNA]</scope>
    <source>
        <strain evidence="12 13">DSM 29328</strain>
    </source>
</reference>
<protein>
    <recommendedName>
        <fullName evidence="7">Small-conductance mechanosensitive channel</fullName>
    </recommendedName>
</protein>
<keyword evidence="3" id="KW-1003">Cell membrane</keyword>
<gene>
    <name evidence="12" type="ORF">CLV78_10848</name>
</gene>
<dbReference type="Pfam" id="PF21082">
    <property type="entry name" value="MS_channel_3rd"/>
    <property type="match status" value="1"/>
</dbReference>
<comment type="subcellular location">
    <subcellularLocation>
        <location evidence="7">Cell inner membrane</location>
        <topology evidence="7">Multi-pass membrane protein</topology>
    </subcellularLocation>
    <subcellularLocation>
        <location evidence="1">Cell membrane</location>
        <topology evidence="1">Multi-pass membrane protein</topology>
    </subcellularLocation>
</comment>
<comment type="caution">
    <text evidence="12">The sequence shown here is derived from an EMBL/GenBank/DDBJ whole genome shotgun (WGS) entry which is preliminary data.</text>
</comment>
<dbReference type="RefSeq" id="WP_106206281.1">
    <property type="nucleotide sequence ID" value="NZ_PVTD01000008.1"/>
</dbReference>
<accession>A0A2T0RKW3</accession>
<evidence type="ECO:0000256" key="2">
    <source>
        <dbReference type="ARBA" id="ARBA00008017"/>
    </source>
</evidence>
<dbReference type="InterPro" id="IPR006685">
    <property type="entry name" value="MscS_channel_2nd"/>
</dbReference>
<evidence type="ECO:0000313" key="13">
    <source>
        <dbReference type="Proteomes" id="UP000239480"/>
    </source>
</evidence>
<keyword evidence="13" id="KW-1185">Reference proteome</keyword>
<evidence type="ECO:0000256" key="5">
    <source>
        <dbReference type="ARBA" id="ARBA00022989"/>
    </source>
</evidence>
<name>A0A2T0RKW3_9RHOB</name>
<comment type="subunit">
    <text evidence="7">Homoheptamer.</text>
</comment>
<evidence type="ECO:0000256" key="4">
    <source>
        <dbReference type="ARBA" id="ARBA00022692"/>
    </source>
</evidence>
<keyword evidence="9" id="KW-0732">Signal</keyword>
<dbReference type="InterPro" id="IPR011066">
    <property type="entry name" value="MscS_channel_C_sf"/>
</dbReference>
<dbReference type="InterPro" id="IPR010920">
    <property type="entry name" value="LSM_dom_sf"/>
</dbReference>
<dbReference type="Gene3D" id="1.10.287.1260">
    <property type="match status" value="1"/>
</dbReference>